<evidence type="ECO:0000256" key="3">
    <source>
        <dbReference type="SAM" id="SignalP"/>
    </source>
</evidence>
<feature type="chain" id="PRO_5009534068" description="Azaphilone pigments biosynthesis cluster protein L N-terminal domain-containing protein" evidence="3">
    <location>
        <begin position="19"/>
        <end position="423"/>
    </location>
</feature>
<feature type="domain" description="Azaphilone pigments biosynthesis cluster protein L N-terminal" evidence="4">
    <location>
        <begin position="2"/>
        <end position="206"/>
    </location>
</feature>
<dbReference type="Proteomes" id="UP000179179">
    <property type="component" value="Unassembled WGS sequence"/>
</dbReference>
<evidence type="ECO:0000256" key="2">
    <source>
        <dbReference type="SAM" id="MobiDB-lite"/>
    </source>
</evidence>
<feature type="compositionally biased region" description="Basic and acidic residues" evidence="2">
    <location>
        <begin position="384"/>
        <end position="398"/>
    </location>
</feature>
<dbReference type="InterPro" id="IPR031348">
    <property type="entry name" value="PigL_N"/>
</dbReference>
<dbReference type="STRING" id="109264.A0A1F7ZRL3"/>
<proteinExistence type="predicted"/>
<protein>
    <recommendedName>
        <fullName evidence="4">Azaphilone pigments biosynthesis cluster protein L N-terminal domain-containing protein</fullName>
    </recommendedName>
</protein>
<gene>
    <name evidence="5" type="ORF">ABOM_009807</name>
</gene>
<dbReference type="EMBL" id="LYCR01000100">
    <property type="protein sequence ID" value="OGM41919.1"/>
    <property type="molecule type" value="Genomic_DNA"/>
</dbReference>
<feature type="domain" description="Azaphilone pigments biosynthesis cluster protein L N-terminal" evidence="4">
    <location>
        <begin position="248"/>
        <end position="314"/>
    </location>
</feature>
<name>A0A1F7ZRL3_9EURO</name>
<keyword evidence="3" id="KW-0732">Signal</keyword>
<reference evidence="5 6" key="1">
    <citation type="journal article" date="2016" name="Genome Biol. Evol.">
        <title>Draft genome sequence of an aflatoxigenic Aspergillus species, A. bombycis.</title>
        <authorList>
            <person name="Moore G.G."/>
            <person name="Mack B.M."/>
            <person name="Beltz S.B."/>
            <person name="Gilbert M.K."/>
        </authorList>
    </citation>
    <scope>NUCLEOTIDE SEQUENCE [LARGE SCALE GENOMIC DNA]</scope>
    <source>
        <strain evidence="6">NRRL 26010</strain>
    </source>
</reference>
<dbReference type="Pfam" id="PF17111">
    <property type="entry name" value="PigL_N"/>
    <property type="match status" value="2"/>
</dbReference>
<dbReference type="OrthoDB" id="5068804at2759"/>
<dbReference type="GeneID" id="34453197"/>
<dbReference type="AlphaFoldDB" id="A0A1F7ZRL3"/>
<organism evidence="5 6">
    <name type="scientific">Aspergillus bombycis</name>
    <dbReference type="NCBI Taxonomy" id="109264"/>
    <lineage>
        <taxon>Eukaryota</taxon>
        <taxon>Fungi</taxon>
        <taxon>Dikarya</taxon>
        <taxon>Ascomycota</taxon>
        <taxon>Pezizomycotina</taxon>
        <taxon>Eurotiomycetes</taxon>
        <taxon>Eurotiomycetidae</taxon>
        <taxon>Eurotiales</taxon>
        <taxon>Aspergillaceae</taxon>
        <taxon>Aspergillus</taxon>
    </lineage>
</organism>
<evidence type="ECO:0000313" key="6">
    <source>
        <dbReference type="Proteomes" id="UP000179179"/>
    </source>
</evidence>
<feature type="coiled-coil region" evidence="1">
    <location>
        <begin position="39"/>
        <end position="66"/>
    </location>
</feature>
<feature type="region of interest" description="Disordered" evidence="2">
    <location>
        <begin position="374"/>
        <end position="423"/>
    </location>
</feature>
<feature type="compositionally biased region" description="Basic and acidic residues" evidence="2">
    <location>
        <begin position="408"/>
        <end position="423"/>
    </location>
</feature>
<sequence length="423" mass="47046">MAEALSLASSLVALAAFAFQTSKSLYQVVESFKSTKRVIRDLRFEIESLTQALATLEKAAVDNEAQLMALKLPLLRCGKTCKEFEGVINRCTSHSRDQRTSFRDWAKLQYMGGDITDLRTALAGYKATINIALGGATFRQAAVTVNVLEEYKQMIAEATSDLQDHLQGINERVRSIEETGHVPHSDIDLSIVREEKESTEQCLAICVQVSRYIEGAQMRLPQDSHNVPMLTLHPVSSEGFDSTKAYRATDALLKDLRNKLSLNSQTLQARLSTLDSQLKACSEVGTLSSREGTAKFDLIKEERDSIAQCLNICADASDIAQMARKNVYEDVASADDSHQLVVSTIGDLISAKHIITGARSVQWLGQMSDDTLQQLSRDQKTRHREQEKSGTQTEHDGFSGRYGTGYQLHREQIEMDRPSHSNR</sequence>
<evidence type="ECO:0000256" key="1">
    <source>
        <dbReference type="SAM" id="Coils"/>
    </source>
</evidence>
<evidence type="ECO:0000259" key="4">
    <source>
        <dbReference type="Pfam" id="PF17111"/>
    </source>
</evidence>
<dbReference type="RefSeq" id="XP_022385636.1">
    <property type="nucleotide sequence ID" value="XM_022536935.1"/>
</dbReference>
<keyword evidence="6" id="KW-1185">Reference proteome</keyword>
<evidence type="ECO:0000313" key="5">
    <source>
        <dbReference type="EMBL" id="OGM41919.1"/>
    </source>
</evidence>
<feature type="signal peptide" evidence="3">
    <location>
        <begin position="1"/>
        <end position="18"/>
    </location>
</feature>
<accession>A0A1F7ZRL3</accession>
<keyword evidence="1" id="KW-0175">Coiled coil</keyword>
<comment type="caution">
    <text evidence="5">The sequence shown here is derived from an EMBL/GenBank/DDBJ whole genome shotgun (WGS) entry which is preliminary data.</text>
</comment>